<dbReference type="AlphaFoldDB" id="A0A7X4W554"/>
<organism evidence="2 3">
    <name type="scientific">Halomonas alimentaria</name>
    <dbReference type="NCBI Taxonomy" id="147248"/>
    <lineage>
        <taxon>Bacteria</taxon>
        <taxon>Pseudomonadati</taxon>
        <taxon>Pseudomonadota</taxon>
        <taxon>Gammaproteobacteria</taxon>
        <taxon>Oceanospirillales</taxon>
        <taxon>Halomonadaceae</taxon>
        <taxon>Halomonas</taxon>
    </lineage>
</organism>
<dbReference type="OrthoDB" id="6169200at2"/>
<proteinExistence type="predicted"/>
<dbReference type="Proteomes" id="UP000487929">
    <property type="component" value="Unassembled WGS sequence"/>
</dbReference>
<comment type="caution">
    <text evidence="2">The sequence shown here is derived from an EMBL/GenBank/DDBJ whole genome shotgun (WGS) entry which is preliminary data.</text>
</comment>
<evidence type="ECO:0000313" key="3">
    <source>
        <dbReference type="Proteomes" id="UP000487929"/>
    </source>
</evidence>
<name>A0A7X4W554_9GAMM</name>
<dbReference type="EMBL" id="WUTT01000001">
    <property type="protein sequence ID" value="NAW34484.1"/>
    <property type="molecule type" value="Genomic_DNA"/>
</dbReference>
<evidence type="ECO:0000313" key="2">
    <source>
        <dbReference type="EMBL" id="NAW34484.1"/>
    </source>
</evidence>
<accession>A0A7X4W554</accession>
<gene>
    <name evidence="2" type="ORF">GRB96_08640</name>
</gene>
<feature type="region of interest" description="Disordered" evidence="1">
    <location>
        <begin position="85"/>
        <end position="108"/>
    </location>
</feature>
<reference evidence="2 3" key="1">
    <citation type="submission" date="2019-12" db="EMBL/GenBank/DDBJ databases">
        <title>Draft genome sequencing of Halomonas alimentaria DSM 15356.</title>
        <authorList>
            <person name="Pandiyan K."/>
            <person name="Kushwaha P."/>
            <person name="Gowdham M."/>
            <person name="Chakdar H."/>
            <person name="Singh A."/>
            <person name="Kumar M."/>
            <person name="Saxena A.K."/>
        </authorList>
    </citation>
    <scope>NUCLEOTIDE SEQUENCE [LARGE SCALE GENOMIC DNA]</scope>
    <source>
        <strain evidence="2 3">DSM 15356</strain>
    </source>
</reference>
<feature type="compositionally biased region" description="Acidic residues" evidence="1">
    <location>
        <begin position="91"/>
        <end position="100"/>
    </location>
</feature>
<evidence type="ECO:0000256" key="1">
    <source>
        <dbReference type="SAM" id="MobiDB-lite"/>
    </source>
</evidence>
<dbReference type="RefSeq" id="WP_023005335.1">
    <property type="nucleotide sequence ID" value="NZ_CANMEG010000015.1"/>
</dbReference>
<keyword evidence="3" id="KW-1185">Reference proteome</keyword>
<sequence length="184" mass="20509">MSRRSIHPLAAAPLRALLQQKAVGGETFTQCGLRDELCAHPELSDFGLQTLRYYVRGQVARYEQLGWVERVGKVGARRVLYQATPAFPADSDQDDSDTTGEGDGHAHGELDLRLEQDCEALREQMEASDHRLQAFREIAAKYPNARSDVAPLFDQEKAQARALSEKLRAYAEVRQRLAQAGGDK</sequence>
<protein>
    <submittedName>
        <fullName evidence="2">Uncharacterized protein</fullName>
    </submittedName>
</protein>